<dbReference type="KEGG" id="bne:DA69_04075"/>
<dbReference type="OrthoDB" id="9763405at2"/>
<proteinExistence type="predicted"/>
<feature type="signal peptide" evidence="1">
    <location>
        <begin position="1"/>
        <end position="30"/>
    </location>
</feature>
<dbReference type="PANTHER" id="PTHR33361">
    <property type="entry name" value="GLR0591 PROTEIN"/>
    <property type="match status" value="1"/>
</dbReference>
<dbReference type="Pfam" id="PF05960">
    <property type="entry name" value="DUF885"/>
    <property type="match status" value="1"/>
</dbReference>
<reference evidence="2 3" key="1">
    <citation type="journal article" date="2014" name="Genome Announc.">
        <title>Genome Sequence of a Promising Hydrogen-Producing Facultative Anaerobic Bacterium, Brevundimonas naejangsanensis Strain B1.</title>
        <authorList>
            <person name="Su H."/>
            <person name="Zhang T."/>
            <person name="Bao M."/>
            <person name="Jiang Y."/>
            <person name="Wang Y."/>
            <person name="Tan T."/>
        </authorList>
    </citation>
    <scope>NUCLEOTIDE SEQUENCE [LARGE SCALE GENOMIC DNA]</scope>
    <source>
        <strain evidence="2 3">B1</strain>
    </source>
</reference>
<dbReference type="eggNOG" id="COG4805">
    <property type="taxonomic scope" value="Bacteria"/>
</dbReference>
<accession>A0A172Y462</accession>
<evidence type="ECO:0000313" key="2">
    <source>
        <dbReference type="EMBL" id="ANF53994.1"/>
    </source>
</evidence>
<feature type="chain" id="PRO_5008004238" description="DUF885 domain-containing protein" evidence="1">
    <location>
        <begin position="31"/>
        <end position="605"/>
    </location>
</feature>
<dbReference type="Proteomes" id="UP000077603">
    <property type="component" value="Chromosome"/>
</dbReference>
<dbReference type="InterPro" id="IPR006311">
    <property type="entry name" value="TAT_signal"/>
</dbReference>
<gene>
    <name evidence="2" type="ORF">DA69_04075</name>
</gene>
<dbReference type="InterPro" id="IPR010281">
    <property type="entry name" value="DUF885"/>
</dbReference>
<dbReference type="PROSITE" id="PS51318">
    <property type="entry name" value="TAT"/>
    <property type="match status" value="1"/>
</dbReference>
<organism evidence="2 3">
    <name type="scientific">Brevundimonas naejangsanensis</name>
    <dbReference type="NCBI Taxonomy" id="588932"/>
    <lineage>
        <taxon>Bacteria</taxon>
        <taxon>Pseudomonadati</taxon>
        <taxon>Pseudomonadota</taxon>
        <taxon>Alphaproteobacteria</taxon>
        <taxon>Caulobacterales</taxon>
        <taxon>Caulobacteraceae</taxon>
        <taxon>Brevundimonas</taxon>
    </lineage>
</organism>
<evidence type="ECO:0000256" key="1">
    <source>
        <dbReference type="SAM" id="SignalP"/>
    </source>
</evidence>
<evidence type="ECO:0008006" key="4">
    <source>
        <dbReference type="Google" id="ProtNLM"/>
    </source>
</evidence>
<protein>
    <recommendedName>
        <fullName evidence="4">DUF885 domain-containing protein</fullName>
    </recommendedName>
</protein>
<dbReference type="EMBL" id="CP015614">
    <property type="protein sequence ID" value="ANF53994.1"/>
    <property type="molecule type" value="Genomic_DNA"/>
</dbReference>
<dbReference type="AlphaFoldDB" id="A0A172Y462"/>
<sequence>MIDARRMNRRGVLAAGSGLALAAAAGPVWAGAKDGDAQLDALLDAQLQAWLDRAPELVTGLGLDVGARATQRFKLADRSQAAAVEGRDKAAADLAAVRAVDPASLSPEARLSRDIALFQLECTAAYRAFPFHKSEGWRESPYIVSQIGGVYSMTPDFLDAQHPVKTAQDVDAALSRMAAFAKALDQDTERAEANAAVGIVPPDFLLDGALAQLKALRDGQAKDKAMIRSLTRRAREQGLANPEAAAVALFEGPIRQALTRQIAALERHRARAVHDAGIGTRLPDPEAYYALNLKTYTTTAYSADEIHRIGRDQVAELTGRLDGLLKAQGYTKGTVGERVAALNREPRFLFANTDAGRAELLAYLETEMARVRARMPEVFATVPRGGFEIRRIPVEIEGGAPGGYASAGSLDGTRPGIYYINLKDTADWPRWSLRTLTYHEAAPGHLFQGALAREAGDLPLYRRLTGFSAYSEGWGLYAERLADEMGFYDDDPFGRIGYLQSFLFRAARLVVDTGLHAKGWSREEAIRYMTATAAEPENRAAREIERYCAAPGQACAYKLGEIEIARLRAEAERRRGFSLKTFHDRVVMSGPMPMTVLASHLNAST</sequence>
<dbReference type="STRING" id="588932.DA69_04075"/>
<dbReference type="RefSeq" id="WP_025977338.1">
    <property type="nucleotide sequence ID" value="NZ_CP015614.1"/>
</dbReference>
<name>A0A172Y462_9CAUL</name>
<dbReference type="PANTHER" id="PTHR33361:SF2">
    <property type="entry name" value="DUF885 DOMAIN-CONTAINING PROTEIN"/>
    <property type="match status" value="1"/>
</dbReference>
<evidence type="ECO:0000313" key="3">
    <source>
        <dbReference type="Proteomes" id="UP000077603"/>
    </source>
</evidence>
<keyword evidence="1" id="KW-0732">Signal</keyword>
<keyword evidence="3" id="KW-1185">Reference proteome</keyword>